<dbReference type="AlphaFoldDB" id="A0A4Z2HW36"/>
<accession>A0A4Z2HW36</accession>
<dbReference type="Proteomes" id="UP000314294">
    <property type="component" value="Unassembled WGS sequence"/>
</dbReference>
<dbReference type="EMBL" id="SRLO01000170">
    <property type="protein sequence ID" value="TNN69810.1"/>
    <property type="molecule type" value="Genomic_DNA"/>
</dbReference>
<organism evidence="1 2">
    <name type="scientific">Liparis tanakae</name>
    <name type="common">Tanaka's snailfish</name>
    <dbReference type="NCBI Taxonomy" id="230148"/>
    <lineage>
        <taxon>Eukaryota</taxon>
        <taxon>Metazoa</taxon>
        <taxon>Chordata</taxon>
        <taxon>Craniata</taxon>
        <taxon>Vertebrata</taxon>
        <taxon>Euteleostomi</taxon>
        <taxon>Actinopterygii</taxon>
        <taxon>Neopterygii</taxon>
        <taxon>Teleostei</taxon>
        <taxon>Neoteleostei</taxon>
        <taxon>Acanthomorphata</taxon>
        <taxon>Eupercaria</taxon>
        <taxon>Perciformes</taxon>
        <taxon>Cottioidei</taxon>
        <taxon>Cottales</taxon>
        <taxon>Liparidae</taxon>
        <taxon>Liparis</taxon>
    </lineage>
</organism>
<proteinExistence type="predicted"/>
<protein>
    <submittedName>
        <fullName evidence="1">Uncharacterized protein</fullName>
    </submittedName>
</protein>
<name>A0A4Z2HW36_9TELE</name>
<keyword evidence="2" id="KW-1185">Reference proteome</keyword>
<evidence type="ECO:0000313" key="1">
    <source>
        <dbReference type="EMBL" id="TNN69810.1"/>
    </source>
</evidence>
<gene>
    <name evidence="1" type="ORF">EYF80_019878</name>
</gene>
<evidence type="ECO:0000313" key="2">
    <source>
        <dbReference type="Proteomes" id="UP000314294"/>
    </source>
</evidence>
<sequence>MDNKQRRCEQRMCGETYLHTGLWQVGAHGEPLPHHHIRVVRLLEGLFQRLQLLCGEGGATAALFACERVHGRPVVGRVLRLLRCLLVQVVHGAEGVHGVQRVAVHPVVLHGERSLPAERKTST</sequence>
<comment type="caution">
    <text evidence="1">The sequence shown here is derived from an EMBL/GenBank/DDBJ whole genome shotgun (WGS) entry which is preliminary data.</text>
</comment>
<reference evidence="1 2" key="1">
    <citation type="submission" date="2019-03" db="EMBL/GenBank/DDBJ databases">
        <title>First draft genome of Liparis tanakae, snailfish: a comprehensive survey of snailfish specific genes.</title>
        <authorList>
            <person name="Kim W."/>
            <person name="Song I."/>
            <person name="Jeong J.-H."/>
            <person name="Kim D."/>
            <person name="Kim S."/>
            <person name="Ryu S."/>
            <person name="Song J.Y."/>
            <person name="Lee S.K."/>
        </authorList>
    </citation>
    <scope>NUCLEOTIDE SEQUENCE [LARGE SCALE GENOMIC DNA]</scope>
    <source>
        <tissue evidence="1">Muscle</tissue>
    </source>
</reference>